<dbReference type="AlphaFoldDB" id="A0A0G0KL17"/>
<dbReference type="InterPro" id="IPR013785">
    <property type="entry name" value="Aldolase_TIM"/>
</dbReference>
<gene>
    <name evidence="2" type="ORF">US68_C0010G0012</name>
</gene>
<evidence type="ECO:0000256" key="1">
    <source>
        <dbReference type="ARBA" id="ARBA00023235"/>
    </source>
</evidence>
<dbReference type="GO" id="GO:0004807">
    <property type="term" value="F:triose-phosphate isomerase activity"/>
    <property type="evidence" value="ECO:0007669"/>
    <property type="project" value="InterPro"/>
</dbReference>
<accession>A0A0G0KL17</accession>
<dbReference type="Proteomes" id="UP000034231">
    <property type="component" value="Unassembled WGS sequence"/>
</dbReference>
<dbReference type="PROSITE" id="PS51440">
    <property type="entry name" value="TIM_2"/>
    <property type="match status" value="1"/>
</dbReference>
<dbReference type="Pfam" id="PF00121">
    <property type="entry name" value="TIM"/>
    <property type="match status" value="1"/>
</dbReference>
<sequence>MILINYKIYSATFGDKAIELAKIIKEISDKSKIRIVITASALDAFRIQRESGAEVWLQNIDEFNEGKHTGWISAQQAFELGIKGALINHSEHKISKGKIAKIIKHKPKNFEIMCCVSSVNQIKKWTNKLKPDWILYEPPELIASKDKSVATENPEMIKAAVTALSKSKLLVGAGVKSREDVKTSLKMGAQGVGLSSAFVLSDNPRELLREIASGFDVII</sequence>
<evidence type="ECO:0000313" key="2">
    <source>
        <dbReference type="EMBL" id="KKQ49879.1"/>
    </source>
</evidence>
<dbReference type="InterPro" id="IPR000652">
    <property type="entry name" value="Triosephosphate_isomerase"/>
</dbReference>
<reference evidence="2 3" key="1">
    <citation type="journal article" date="2015" name="Nature">
        <title>rRNA introns, odd ribosomes, and small enigmatic genomes across a large radiation of phyla.</title>
        <authorList>
            <person name="Brown C.T."/>
            <person name="Hug L.A."/>
            <person name="Thomas B.C."/>
            <person name="Sharon I."/>
            <person name="Castelle C.J."/>
            <person name="Singh A."/>
            <person name="Wilkins M.J."/>
            <person name="Williams K.H."/>
            <person name="Banfield J.F."/>
        </authorList>
    </citation>
    <scope>NUCLEOTIDE SEQUENCE [LARGE SCALE GENOMIC DNA]</scope>
</reference>
<dbReference type="Gene3D" id="3.20.20.70">
    <property type="entry name" value="Aldolase class I"/>
    <property type="match status" value="1"/>
</dbReference>
<evidence type="ECO:0000313" key="3">
    <source>
        <dbReference type="Proteomes" id="UP000034231"/>
    </source>
</evidence>
<proteinExistence type="predicted"/>
<keyword evidence="1 2" id="KW-0413">Isomerase</keyword>
<organism evidence="2 3">
    <name type="scientific">Candidatus Shapirobacteria bacterium GW2011_GWE1_38_10</name>
    <dbReference type="NCBI Taxonomy" id="1618488"/>
    <lineage>
        <taxon>Bacteria</taxon>
        <taxon>Candidatus Shapironibacteriota</taxon>
    </lineage>
</organism>
<name>A0A0G0KL17_9BACT</name>
<dbReference type="InterPro" id="IPR035990">
    <property type="entry name" value="TIM_sf"/>
</dbReference>
<dbReference type="SUPFAM" id="SSF51351">
    <property type="entry name" value="Triosephosphate isomerase (TIM)"/>
    <property type="match status" value="1"/>
</dbReference>
<dbReference type="EMBL" id="LBTX01000010">
    <property type="protein sequence ID" value="KKQ49879.1"/>
    <property type="molecule type" value="Genomic_DNA"/>
</dbReference>
<protein>
    <submittedName>
        <fullName evidence="2">Triosephosphate isomerase</fullName>
    </submittedName>
</protein>
<dbReference type="NCBIfam" id="NF003302">
    <property type="entry name" value="PRK04302.1"/>
    <property type="match status" value="1"/>
</dbReference>
<comment type="caution">
    <text evidence="2">The sequence shown here is derived from an EMBL/GenBank/DDBJ whole genome shotgun (WGS) entry which is preliminary data.</text>
</comment>